<dbReference type="InterPro" id="IPR050951">
    <property type="entry name" value="Retrovirus_Pol_polyprotein"/>
</dbReference>
<dbReference type="Pfam" id="PF00078">
    <property type="entry name" value="RVT_1"/>
    <property type="match status" value="1"/>
</dbReference>
<dbReference type="SUPFAM" id="SSF50630">
    <property type="entry name" value="Acid proteases"/>
    <property type="match status" value="1"/>
</dbReference>
<evidence type="ECO:0000313" key="11">
    <source>
        <dbReference type="Proteomes" id="UP000288805"/>
    </source>
</evidence>
<gene>
    <name evidence="10" type="primary">pol_805</name>
    <name evidence="10" type="ORF">CK203_039089</name>
</gene>
<evidence type="ECO:0000256" key="2">
    <source>
        <dbReference type="ARBA" id="ARBA00022679"/>
    </source>
</evidence>
<dbReference type="GO" id="GO:0004519">
    <property type="term" value="F:endonuclease activity"/>
    <property type="evidence" value="ECO:0007669"/>
    <property type="project" value="UniProtKB-KW"/>
</dbReference>
<dbReference type="Pfam" id="PF13650">
    <property type="entry name" value="Asp_protease_2"/>
    <property type="match status" value="1"/>
</dbReference>
<feature type="compositionally biased region" description="Basic and acidic residues" evidence="8">
    <location>
        <begin position="141"/>
        <end position="159"/>
    </location>
</feature>
<evidence type="ECO:0000256" key="8">
    <source>
        <dbReference type="SAM" id="MobiDB-lite"/>
    </source>
</evidence>
<dbReference type="InterPro" id="IPR041373">
    <property type="entry name" value="RT_RNaseH"/>
</dbReference>
<feature type="region of interest" description="Disordered" evidence="8">
    <location>
        <begin position="1375"/>
        <end position="1428"/>
    </location>
</feature>
<dbReference type="Gene3D" id="3.30.420.10">
    <property type="entry name" value="Ribonuclease H-like superfamily/Ribonuclease H"/>
    <property type="match status" value="1"/>
</dbReference>
<dbReference type="Gene3D" id="3.30.70.270">
    <property type="match status" value="2"/>
</dbReference>
<dbReference type="InterPro" id="IPR001584">
    <property type="entry name" value="Integrase_cat-core"/>
</dbReference>
<keyword evidence="5" id="KW-0255">Endonuclease</keyword>
<keyword evidence="4" id="KW-0540">Nuclease</keyword>
<accession>A0A438IGP6</accession>
<dbReference type="InterPro" id="IPR043502">
    <property type="entry name" value="DNA/RNA_pol_sf"/>
</dbReference>
<dbReference type="Gene3D" id="1.10.340.70">
    <property type="match status" value="1"/>
</dbReference>
<dbReference type="PANTHER" id="PTHR37984:SF5">
    <property type="entry name" value="PROTEIN NYNRIN-LIKE"/>
    <property type="match status" value="1"/>
</dbReference>
<proteinExistence type="predicted"/>
<dbReference type="EMBL" id="QGNW01000113">
    <property type="protein sequence ID" value="RVW95599.1"/>
    <property type="molecule type" value="Genomic_DNA"/>
</dbReference>
<protein>
    <recommendedName>
        <fullName evidence="1">RNA-directed DNA polymerase</fullName>
        <ecNumber evidence="1">2.7.7.49</ecNumber>
    </recommendedName>
</protein>
<evidence type="ECO:0000256" key="4">
    <source>
        <dbReference type="ARBA" id="ARBA00022722"/>
    </source>
</evidence>
<evidence type="ECO:0000256" key="1">
    <source>
        <dbReference type="ARBA" id="ARBA00012493"/>
    </source>
</evidence>
<dbReference type="CDD" id="cd00303">
    <property type="entry name" value="retropepsin_like"/>
    <property type="match status" value="1"/>
</dbReference>
<dbReference type="Proteomes" id="UP000288805">
    <property type="component" value="Unassembled WGS sequence"/>
</dbReference>
<keyword evidence="6" id="KW-0378">Hydrolase</keyword>
<dbReference type="InterPro" id="IPR043128">
    <property type="entry name" value="Rev_trsase/Diguanyl_cyclase"/>
</dbReference>
<evidence type="ECO:0000259" key="9">
    <source>
        <dbReference type="PROSITE" id="PS50994"/>
    </source>
</evidence>
<dbReference type="InterPro" id="IPR012337">
    <property type="entry name" value="RNaseH-like_sf"/>
</dbReference>
<dbReference type="PROSITE" id="PS50994">
    <property type="entry name" value="INTEGRASE"/>
    <property type="match status" value="1"/>
</dbReference>
<dbReference type="FunFam" id="3.30.70.270:FF:000003">
    <property type="entry name" value="Transposon Ty3-G Gag-Pol polyprotein"/>
    <property type="match status" value="1"/>
</dbReference>
<keyword evidence="3" id="KW-0548">Nucleotidyltransferase</keyword>
<organism evidence="10 11">
    <name type="scientific">Vitis vinifera</name>
    <name type="common">Grape</name>
    <dbReference type="NCBI Taxonomy" id="29760"/>
    <lineage>
        <taxon>Eukaryota</taxon>
        <taxon>Viridiplantae</taxon>
        <taxon>Streptophyta</taxon>
        <taxon>Embryophyta</taxon>
        <taxon>Tracheophyta</taxon>
        <taxon>Spermatophyta</taxon>
        <taxon>Magnoliopsida</taxon>
        <taxon>eudicotyledons</taxon>
        <taxon>Gunneridae</taxon>
        <taxon>Pentapetalae</taxon>
        <taxon>rosids</taxon>
        <taxon>Vitales</taxon>
        <taxon>Vitaceae</taxon>
        <taxon>Viteae</taxon>
        <taxon>Vitis</taxon>
    </lineage>
</organism>
<dbReference type="CDD" id="cd09274">
    <property type="entry name" value="RNase_HI_RT_Ty3"/>
    <property type="match status" value="1"/>
</dbReference>
<feature type="compositionally biased region" description="Basic and acidic residues" evidence="8">
    <location>
        <begin position="166"/>
        <end position="185"/>
    </location>
</feature>
<evidence type="ECO:0000256" key="3">
    <source>
        <dbReference type="ARBA" id="ARBA00022695"/>
    </source>
</evidence>
<evidence type="ECO:0000313" key="10">
    <source>
        <dbReference type="EMBL" id="RVW95599.1"/>
    </source>
</evidence>
<dbReference type="Pfam" id="PF00665">
    <property type="entry name" value="rve"/>
    <property type="match status" value="1"/>
</dbReference>
<comment type="caution">
    <text evidence="10">The sequence shown here is derived from an EMBL/GenBank/DDBJ whole genome shotgun (WGS) entry which is preliminary data.</text>
</comment>
<dbReference type="Gene3D" id="2.40.70.10">
    <property type="entry name" value="Acid Proteases"/>
    <property type="match status" value="1"/>
</dbReference>
<dbReference type="GO" id="GO:0015074">
    <property type="term" value="P:DNA integration"/>
    <property type="evidence" value="ECO:0007669"/>
    <property type="project" value="InterPro"/>
</dbReference>
<keyword evidence="2" id="KW-0808">Transferase</keyword>
<sequence length="1447" mass="164499">MLGDQANVVGQFRPNNNAPYGNTYNSSWKNHPNFSWKPRPLPYQPQARTQAPQQTSSVEQAIVNLSKVMGDFLGEQKAINSQLHQKIENVESSQIKRMDGMQNDLSQKIDNIQYSISRLTNLNTLNEKGKFPSQPSQNPKGVHEVETQDEESSKLREVKTVITLRSGKEVDQPLPKVRQDEELMSRRTLVKESNNQEEKSGKKNASKSSIEEEPRIVIKEDMMKKHMPPPFPQALHGKKGIKNSSEIMEVLRQVKVNIPLLDMIKQVPTYPKFLKDLCTVKRGLNVTKKAFLTEQVSAIIQCKSLVKYKDPGCPTISVNIGGTHVEKALLDLGASVNLLSYSVYKQLGLGELKPTTITLSLADRSVKILRGVIEDVLVQVDKFYYPMDFLVLDTDPTIKEANYVTIILRRPFLATSNAIINCRNGVMQLTFGNMTLELNIFHLCMRHLHPEEEEGLEEVCLINTLVEEHCDKNLEENLNESLGVLKEGLPEPFDVLAIMSSWRRREEILPLFNEEDSQGAAREDPPKLVLKPLPVDLKYAYLEEDEQCPVVVSSTLTSDQEDSLLGVLRKCKKAIGWQIFDLKGISPLLLQAGIIYPISDSLWVSPTQVVLKKSGITVIQNEKGEEVSTRLTSGWRVCIDYRRLNLVTRKDHFPLPFMDQVLERVLGHPFYCFLDGYSGRIPFGLCNAPATFQRCMLSIFSDMVERIMEVFMDDITVYGGSYKECLLHLEAVLQRCIEKDLVLNWEKCHFMVQQGIVLGHIISKNGIEVDKAKVELIVKLPPPTNVKGIRQFLGHDGFYRRFIKDFSKISKPLCELLVKDAKFVWDEKCQKSFEELKQFLTTAPIVRAPNWKLPFEVMCDASDLATGAVLGQREYGKPFVIYYAIKTLNKAQRNYTTIEKELLAVVFALDKFRAYLVGSFIVVFTNHFALKYLLTKQDSKARLIRWILLLQEFNLQIRDKKGVENVVADHLSRLVIAHDSHGLPINDDFPEESLMSIEVAPWYSHIGNYLVTSSNACGGHFASQKTAMKVVQSGFWWPFLFKDAHAMCKGCDRCQRLGKLTHRNMMPLNPILIVDVFDVWGIDFMGPFPMSFGHSYILVGVDYVSKWVEAIPCMSNDHKVALKFLKENIFSRFGVPKAIISDGGTHFCNKPFETLLAKYGVKHKVATPYHPQTSGQVELANREIKNILMKVVNVNRKDWSIKLLDSLWAYRIAYKTILGMSPYHLVYGKACHLLVEVEYKAWWAIKKLNMDLTRARLKGCLDLNELEEMRNDAYLNSKIAKERLKKWHDQLVPLLHHLPSSIPPWPAISRASFHSRDISLFTTVPFEPHFFAPLWLRPEEALPHGADPVRAPLDAPPHLPDFAHQSRYYTRRAAATPVAPTQIPARSPPTKKAKTSELGESSRAARDSQSQPPPTRRPILASSPIEGNSDCRARAFHDEAYFDHYVL</sequence>
<evidence type="ECO:0000256" key="5">
    <source>
        <dbReference type="ARBA" id="ARBA00022759"/>
    </source>
</evidence>
<dbReference type="EC" id="2.7.7.49" evidence="1"/>
<keyword evidence="7" id="KW-0695">RNA-directed DNA polymerase</keyword>
<dbReference type="FunFam" id="3.30.70.270:FF:000020">
    <property type="entry name" value="Transposon Tf2-6 polyprotein-like Protein"/>
    <property type="match status" value="1"/>
</dbReference>
<dbReference type="Pfam" id="PF17921">
    <property type="entry name" value="Integrase_H2C2"/>
    <property type="match status" value="1"/>
</dbReference>
<dbReference type="SUPFAM" id="SSF56672">
    <property type="entry name" value="DNA/RNA polymerases"/>
    <property type="match status" value="1"/>
</dbReference>
<dbReference type="InterPro" id="IPR000477">
    <property type="entry name" value="RT_dom"/>
</dbReference>
<dbReference type="InterPro" id="IPR036397">
    <property type="entry name" value="RNaseH_sf"/>
</dbReference>
<dbReference type="PANTHER" id="PTHR37984">
    <property type="entry name" value="PROTEIN CBG26694"/>
    <property type="match status" value="1"/>
</dbReference>
<evidence type="ECO:0000256" key="7">
    <source>
        <dbReference type="ARBA" id="ARBA00022918"/>
    </source>
</evidence>
<feature type="region of interest" description="Disordered" evidence="8">
    <location>
        <begin position="126"/>
        <end position="214"/>
    </location>
</feature>
<dbReference type="Pfam" id="PF17917">
    <property type="entry name" value="RT_RNaseH"/>
    <property type="match status" value="1"/>
</dbReference>
<dbReference type="FunFam" id="3.10.20.370:FF:000001">
    <property type="entry name" value="Retrovirus-related Pol polyprotein from transposon 17.6-like protein"/>
    <property type="match status" value="1"/>
</dbReference>
<dbReference type="InterPro" id="IPR021109">
    <property type="entry name" value="Peptidase_aspartic_dom_sf"/>
</dbReference>
<dbReference type="InterPro" id="IPR041588">
    <property type="entry name" value="Integrase_H2C2"/>
</dbReference>
<evidence type="ECO:0000256" key="6">
    <source>
        <dbReference type="ARBA" id="ARBA00022801"/>
    </source>
</evidence>
<reference evidence="10 11" key="1">
    <citation type="journal article" date="2018" name="PLoS Genet.">
        <title>Population sequencing reveals clonal diversity and ancestral inbreeding in the grapevine cultivar Chardonnay.</title>
        <authorList>
            <person name="Roach M.J."/>
            <person name="Johnson D.L."/>
            <person name="Bohlmann J."/>
            <person name="van Vuuren H.J."/>
            <person name="Jones S.J."/>
            <person name="Pretorius I.S."/>
            <person name="Schmidt S.A."/>
            <person name="Borneman A.R."/>
        </authorList>
    </citation>
    <scope>NUCLEOTIDE SEQUENCE [LARGE SCALE GENOMIC DNA]</scope>
    <source>
        <strain evidence="11">cv. Chardonnay</strain>
        <tissue evidence="10">Leaf</tissue>
    </source>
</reference>
<name>A0A438IGP6_VITVI</name>
<dbReference type="GO" id="GO:0003676">
    <property type="term" value="F:nucleic acid binding"/>
    <property type="evidence" value="ECO:0007669"/>
    <property type="project" value="InterPro"/>
</dbReference>
<dbReference type="CDD" id="cd01647">
    <property type="entry name" value="RT_LTR"/>
    <property type="match status" value="1"/>
</dbReference>
<dbReference type="GO" id="GO:0016787">
    <property type="term" value="F:hydrolase activity"/>
    <property type="evidence" value="ECO:0007669"/>
    <property type="project" value="UniProtKB-KW"/>
</dbReference>
<dbReference type="GO" id="GO:0003964">
    <property type="term" value="F:RNA-directed DNA polymerase activity"/>
    <property type="evidence" value="ECO:0007669"/>
    <property type="project" value="UniProtKB-KW"/>
</dbReference>
<feature type="domain" description="Integrase catalytic" evidence="9">
    <location>
        <begin position="1066"/>
        <end position="1230"/>
    </location>
</feature>
<dbReference type="SUPFAM" id="SSF53098">
    <property type="entry name" value="Ribonuclease H-like"/>
    <property type="match status" value="1"/>
</dbReference>